<comment type="pathway">
    <text evidence="2">Carbohydrate biosynthesis; gluconeogenesis.</text>
</comment>
<evidence type="ECO:0000256" key="4">
    <source>
        <dbReference type="ARBA" id="ARBA00012093"/>
    </source>
</evidence>
<dbReference type="Gene3D" id="3.30.1330.90">
    <property type="entry name" value="D-3-phosphoglycerate dehydrogenase, domain 3"/>
    <property type="match status" value="1"/>
</dbReference>
<organism evidence="14 15">
    <name type="scientific">Siminovitchia thermophila</name>
    <dbReference type="NCBI Taxonomy" id="1245522"/>
    <lineage>
        <taxon>Bacteria</taxon>
        <taxon>Bacillati</taxon>
        <taxon>Bacillota</taxon>
        <taxon>Bacilli</taxon>
        <taxon>Bacillales</taxon>
        <taxon>Bacillaceae</taxon>
        <taxon>Siminovitchia</taxon>
    </lineage>
</organism>
<proteinExistence type="inferred from homology"/>
<keyword evidence="10 14" id="KW-0456">Lyase</keyword>
<dbReference type="Pfam" id="PF03315">
    <property type="entry name" value="SDH_beta"/>
    <property type="match status" value="1"/>
</dbReference>
<comment type="catalytic activity">
    <reaction evidence="12">
        <text>L-serine = pyruvate + NH4(+)</text>
        <dbReference type="Rhea" id="RHEA:19169"/>
        <dbReference type="ChEBI" id="CHEBI:15361"/>
        <dbReference type="ChEBI" id="CHEBI:28938"/>
        <dbReference type="ChEBI" id="CHEBI:33384"/>
        <dbReference type="EC" id="4.3.1.17"/>
    </reaction>
</comment>
<dbReference type="PANTHER" id="PTHR30182">
    <property type="entry name" value="L-SERINE DEHYDRATASE"/>
    <property type="match status" value="1"/>
</dbReference>
<evidence type="ECO:0000256" key="3">
    <source>
        <dbReference type="ARBA" id="ARBA00008636"/>
    </source>
</evidence>
<comment type="cofactor">
    <cofactor evidence="1">
        <name>[4Fe-4S] cluster</name>
        <dbReference type="ChEBI" id="CHEBI:49883"/>
    </cofactor>
</comment>
<keyword evidence="15" id="KW-1185">Reference proteome</keyword>
<evidence type="ECO:0000256" key="2">
    <source>
        <dbReference type="ARBA" id="ARBA00004742"/>
    </source>
</evidence>
<evidence type="ECO:0000256" key="7">
    <source>
        <dbReference type="ARBA" id="ARBA00022723"/>
    </source>
</evidence>
<keyword evidence="5" id="KW-0312">Gluconeogenesis</keyword>
<evidence type="ECO:0000256" key="10">
    <source>
        <dbReference type="ARBA" id="ARBA00023239"/>
    </source>
</evidence>
<evidence type="ECO:0000256" key="6">
    <source>
        <dbReference type="ARBA" id="ARBA00022485"/>
    </source>
</evidence>
<evidence type="ECO:0000256" key="11">
    <source>
        <dbReference type="ARBA" id="ARBA00041766"/>
    </source>
</evidence>
<evidence type="ECO:0000256" key="1">
    <source>
        <dbReference type="ARBA" id="ARBA00001966"/>
    </source>
</evidence>
<evidence type="ECO:0000256" key="9">
    <source>
        <dbReference type="ARBA" id="ARBA00023014"/>
    </source>
</evidence>
<dbReference type="GO" id="GO:0003941">
    <property type="term" value="F:L-serine ammonia-lyase activity"/>
    <property type="evidence" value="ECO:0007669"/>
    <property type="project" value="UniProtKB-EC"/>
</dbReference>
<dbReference type="InterPro" id="IPR051318">
    <property type="entry name" value="Fe-S_L-Ser"/>
</dbReference>
<dbReference type="Proteomes" id="UP000823485">
    <property type="component" value="Unassembled WGS sequence"/>
</dbReference>
<dbReference type="SUPFAM" id="SSF143548">
    <property type="entry name" value="Serine metabolism enzymes domain"/>
    <property type="match status" value="1"/>
</dbReference>
<dbReference type="EMBL" id="JAFBFH010000019">
    <property type="protein sequence ID" value="MBM7715863.1"/>
    <property type="molecule type" value="Genomic_DNA"/>
</dbReference>
<evidence type="ECO:0000313" key="15">
    <source>
        <dbReference type="Proteomes" id="UP000823485"/>
    </source>
</evidence>
<accession>A0ABS2R898</accession>
<dbReference type="EC" id="4.3.1.17" evidence="4"/>
<keyword evidence="9" id="KW-0411">Iron-sulfur</keyword>
<evidence type="ECO:0000259" key="13">
    <source>
        <dbReference type="Pfam" id="PF03315"/>
    </source>
</evidence>
<keyword evidence="8" id="KW-0408">Iron</keyword>
<evidence type="ECO:0000313" key="14">
    <source>
        <dbReference type="EMBL" id="MBM7715863.1"/>
    </source>
</evidence>
<dbReference type="InterPro" id="IPR005131">
    <property type="entry name" value="Ser_deHydtase_bsu"/>
</dbReference>
<sequence length="164" mass="18337">MIYNSCFDIIGPIMVGPSSSHTAGVVSIGKFAYDLLGGVPDYAHITFYDSFAETYRGHGTDKAILGGLLGMDTDDPGIRYAFDLAQDEKMNVTFQMENQCSYFDHPNTLMVEVRRKGKRLEIGGASLGGGLSKIFYMNEHRLDLLLNTEIDMEWIKETYLSESR</sequence>
<comment type="caution">
    <text evidence="14">The sequence shown here is derived from an EMBL/GenBank/DDBJ whole genome shotgun (WGS) entry which is preliminary data.</text>
</comment>
<evidence type="ECO:0000256" key="5">
    <source>
        <dbReference type="ARBA" id="ARBA00022432"/>
    </source>
</evidence>
<evidence type="ECO:0000256" key="12">
    <source>
        <dbReference type="ARBA" id="ARBA00049406"/>
    </source>
</evidence>
<dbReference type="PANTHER" id="PTHR30182:SF12">
    <property type="entry name" value="L-SERINE DEHYDRATASE, BETA CHAIN-RELATED"/>
    <property type="match status" value="1"/>
</dbReference>
<evidence type="ECO:0000256" key="8">
    <source>
        <dbReference type="ARBA" id="ARBA00023004"/>
    </source>
</evidence>
<protein>
    <recommendedName>
        <fullName evidence="4">L-serine ammonia-lyase</fullName>
        <ecNumber evidence="4">4.3.1.17</ecNumber>
    </recommendedName>
    <alternativeName>
        <fullName evidence="11">L-serine deaminase</fullName>
    </alternativeName>
</protein>
<name>A0ABS2R898_9BACI</name>
<feature type="domain" description="Serine dehydratase beta chain" evidence="13">
    <location>
        <begin position="5"/>
        <end position="112"/>
    </location>
</feature>
<comment type="similarity">
    <text evidence="3">Belongs to the iron-sulfur dependent L-serine dehydratase family.</text>
</comment>
<gene>
    <name evidence="14" type="ORF">JOC94_002852</name>
</gene>
<reference evidence="14 15" key="1">
    <citation type="submission" date="2021-01" db="EMBL/GenBank/DDBJ databases">
        <title>Genomic Encyclopedia of Type Strains, Phase IV (KMG-IV): sequencing the most valuable type-strain genomes for metagenomic binning, comparative biology and taxonomic classification.</title>
        <authorList>
            <person name="Goeker M."/>
        </authorList>
    </citation>
    <scope>NUCLEOTIDE SEQUENCE [LARGE SCALE GENOMIC DNA]</scope>
    <source>
        <strain evidence="14 15">DSM 105453</strain>
    </source>
</reference>
<dbReference type="RefSeq" id="WP_077110900.1">
    <property type="nucleotide sequence ID" value="NZ_JAFBFH010000019.1"/>
</dbReference>
<keyword evidence="6" id="KW-0004">4Fe-4S</keyword>
<dbReference type="InterPro" id="IPR029009">
    <property type="entry name" value="ASB_dom_sf"/>
</dbReference>
<keyword evidence="7" id="KW-0479">Metal-binding</keyword>